<proteinExistence type="predicted"/>
<dbReference type="Gene3D" id="2.60.40.10">
    <property type="entry name" value="Immunoglobulins"/>
    <property type="match status" value="2"/>
</dbReference>
<reference evidence="6 7" key="1">
    <citation type="journal article" date="2007" name="Science">
        <title>Sea anemone genome reveals ancestral eumetazoan gene repertoire and genomic organization.</title>
        <authorList>
            <person name="Putnam N.H."/>
            <person name="Srivastava M."/>
            <person name="Hellsten U."/>
            <person name="Dirks B."/>
            <person name="Chapman J."/>
            <person name="Salamov A."/>
            <person name="Terry A."/>
            <person name="Shapiro H."/>
            <person name="Lindquist E."/>
            <person name="Kapitonov V.V."/>
            <person name="Jurka J."/>
            <person name="Genikhovich G."/>
            <person name="Grigoriev I.V."/>
            <person name="Lucas S.M."/>
            <person name="Steele R.E."/>
            <person name="Finnerty J.R."/>
            <person name="Technau U."/>
            <person name="Martindale M.Q."/>
            <person name="Rokhsar D.S."/>
        </authorList>
    </citation>
    <scope>NUCLEOTIDE SEQUENCE [LARGE SCALE GENOMIC DNA]</scope>
    <source>
        <strain evidence="7">CH2 X CH6</strain>
    </source>
</reference>
<keyword evidence="4" id="KW-0393">Immunoglobulin domain</keyword>
<dbReference type="SMART" id="SM00409">
    <property type="entry name" value="IG"/>
    <property type="match status" value="2"/>
</dbReference>
<dbReference type="SUPFAM" id="SSF48726">
    <property type="entry name" value="Immunoglobulin"/>
    <property type="match status" value="2"/>
</dbReference>
<dbReference type="InterPro" id="IPR036179">
    <property type="entry name" value="Ig-like_dom_sf"/>
</dbReference>
<dbReference type="eggNOG" id="KOG3510">
    <property type="taxonomic scope" value="Eukaryota"/>
</dbReference>
<dbReference type="STRING" id="45351.A7T954"/>
<dbReference type="InterPro" id="IPR013783">
    <property type="entry name" value="Ig-like_fold"/>
</dbReference>
<dbReference type="HOGENOM" id="CLU_1514307_0_0_1"/>
<dbReference type="PROSITE" id="PS50835">
    <property type="entry name" value="IG_LIKE"/>
    <property type="match status" value="2"/>
</dbReference>
<feature type="non-terminal residue" evidence="6">
    <location>
        <position position="1"/>
    </location>
</feature>
<protein>
    <recommendedName>
        <fullName evidence="5">Ig-like domain-containing protein</fullName>
    </recommendedName>
</protein>
<dbReference type="InterPro" id="IPR003599">
    <property type="entry name" value="Ig_sub"/>
</dbReference>
<gene>
    <name evidence="6" type="ORF">NEMVEDRAFT_v1g150925</name>
</gene>
<evidence type="ECO:0000259" key="5">
    <source>
        <dbReference type="PROSITE" id="PS50835"/>
    </source>
</evidence>
<sequence>PRITAISPDVSVTINRTDSVTLQCHASGDPAPNITWSHEGAPLEHNGSILTLYNVTRREAGSYECKADNGIRKPAKASAVLSVNFAPEIERQKKKHFETSLGKAINLTCDVEGGPLPSVTWSRKRSQFSIIFSPVRMRSVLEVIPKQSRDFGDYICMARNIMGWDSHTLTLKRVGTSL</sequence>
<evidence type="ECO:0000256" key="1">
    <source>
        <dbReference type="ARBA" id="ARBA00022729"/>
    </source>
</evidence>
<dbReference type="AlphaFoldDB" id="A7T954"/>
<evidence type="ECO:0000256" key="3">
    <source>
        <dbReference type="ARBA" id="ARBA00023157"/>
    </source>
</evidence>
<dbReference type="InterPro" id="IPR013098">
    <property type="entry name" value="Ig_I-set"/>
</dbReference>
<dbReference type="FunCoup" id="A7T954">
    <property type="interactions" value="62"/>
</dbReference>
<dbReference type="Pfam" id="PF13927">
    <property type="entry name" value="Ig_3"/>
    <property type="match status" value="1"/>
</dbReference>
<dbReference type="PhylomeDB" id="A7T954"/>
<dbReference type="SMART" id="SM00408">
    <property type="entry name" value="IGc2"/>
    <property type="match status" value="2"/>
</dbReference>
<dbReference type="OMA" id="HITVNYA"/>
<feature type="domain" description="Ig-like" evidence="5">
    <location>
        <begin position="1"/>
        <end position="82"/>
    </location>
</feature>
<dbReference type="PANTHER" id="PTHR12231:SF253">
    <property type="entry name" value="DPR-INTERACTING PROTEIN ETA, ISOFORM B-RELATED"/>
    <property type="match status" value="1"/>
</dbReference>
<dbReference type="KEGG" id="nve:5497782"/>
<dbReference type="InterPro" id="IPR007110">
    <property type="entry name" value="Ig-like_dom"/>
</dbReference>
<keyword evidence="3" id="KW-1015">Disulfide bond</keyword>
<organism evidence="6 7">
    <name type="scientific">Nematostella vectensis</name>
    <name type="common">Starlet sea anemone</name>
    <dbReference type="NCBI Taxonomy" id="45351"/>
    <lineage>
        <taxon>Eukaryota</taxon>
        <taxon>Metazoa</taxon>
        <taxon>Cnidaria</taxon>
        <taxon>Anthozoa</taxon>
        <taxon>Hexacorallia</taxon>
        <taxon>Actiniaria</taxon>
        <taxon>Edwardsiidae</taxon>
        <taxon>Nematostella</taxon>
    </lineage>
</organism>
<dbReference type="Pfam" id="PF07679">
    <property type="entry name" value="I-set"/>
    <property type="match status" value="1"/>
</dbReference>
<dbReference type="Proteomes" id="UP000001593">
    <property type="component" value="Unassembled WGS sequence"/>
</dbReference>
<evidence type="ECO:0000313" key="6">
    <source>
        <dbReference type="EMBL" id="EDO27477.1"/>
    </source>
</evidence>
<dbReference type="InterPro" id="IPR003598">
    <property type="entry name" value="Ig_sub2"/>
</dbReference>
<keyword evidence="2" id="KW-0677">Repeat</keyword>
<dbReference type="PANTHER" id="PTHR12231">
    <property type="entry name" value="CTX-RELATED TYPE I TRANSMEMBRANE PROTEIN"/>
    <property type="match status" value="1"/>
</dbReference>
<name>A7T954_NEMVE</name>
<evidence type="ECO:0000313" key="7">
    <source>
        <dbReference type="Proteomes" id="UP000001593"/>
    </source>
</evidence>
<feature type="domain" description="Ig-like" evidence="5">
    <location>
        <begin position="87"/>
        <end position="172"/>
    </location>
</feature>
<dbReference type="InterPro" id="IPR051170">
    <property type="entry name" value="Neural/epithelial_adhesion"/>
</dbReference>
<accession>A7T954</accession>
<evidence type="ECO:0000256" key="4">
    <source>
        <dbReference type="ARBA" id="ARBA00023319"/>
    </source>
</evidence>
<keyword evidence="1" id="KW-0732">Signal</keyword>
<dbReference type="FunFam" id="2.60.40.10:FF:000032">
    <property type="entry name" value="palladin isoform X1"/>
    <property type="match status" value="1"/>
</dbReference>
<keyword evidence="7" id="KW-1185">Reference proteome</keyword>
<evidence type="ECO:0000256" key="2">
    <source>
        <dbReference type="ARBA" id="ARBA00022737"/>
    </source>
</evidence>
<dbReference type="EMBL" id="DS473121">
    <property type="protein sequence ID" value="EDO27477.1"/>
    <property type="molecule type" value="Genomic_DNA"/>
</dbReference>
<dbReference type="InParanoid" id="A7T954"/>